<evidence type="ECO:0000313" key="2">
    <source>
        <dbReference type="EMBL" id="KRY19970.1"/>
    </source>
</evidence>
<keyword evidence="3" id="KW-1185">Reference proteome</keyword>
<protein>
    <submittedName>
        <fullName evidence="2">Uncharacterized protein</fullName>
    </submittedName>
</protein>
<proteinExistence type="predicted"/>
<sequence length="115" mass="13465">MPTESCRLVRKGNTDHHHPKRRLDQKTQANGNVPSRFSCEWLPHLHGFTEGVGLYKLASYIADPHRRQVLAEMARLSFICFPVGHRTRRCNQKRGRLGERRFLYHTTPRERMTAS</sequence>
<feature type="region of interest" description="Disordered" evidence="1">
    <location>
        <begin position="1"/>
        <end position="31"/>
    </location>
</feature>
<accession>A0A0V1A5C2</accession>
<comment type="caution">
    <text evidence="2">The sequence shown here is derived from an EMBL/GenBank/DDBJ whole genome shotgun (WGS) entry which is preliminary data.</text>
</comment>
<organism evidence="2 3">
    <name type="scientific">Trichinella patagoniensis</name>
    <dbReference type="NCBI Taxonomy" id="990121"/>
    <lineage>
        <taxon>Eukaryota</taxon>
        <taxon>Metazoa</taxon>
        <taxon>Ecdysozoa</taxon>
        <taxon>Nematoda</taxon>
        <taxon>Enoplea</taxon>
        <taxon>Dorylaimia</taxon>
        <taxon>Trichinellida</taxon>
        <taxon>Trichinellidae</taxon>
        <taxon>Trichinella</taxon>
    </lineage>
</organism>
<name>A0A0V1A5C2_9BILA</name>
<dbReference type="AlphaFoldDB" id="A0A0V1A5C2"/>
<evidence type="ECO:0000256" key="1">
    <source>
        <dbReference type="SAM" id="MobiDB-lite"/>
    </source>
</evidence>
<reference evidence="2 3" key="1">
    <citation type="submission" date="2015-01" db="EMBL/GenBank/DDBJ databases">
        <title>Evolution of Trichinella species and genotypes.</title>
        <authorList>
            <person name="Korhonen P.K."/>
            <person name="Edoardo P."/>
            <person name="Giuseppe L.R."/>
            <person name="Gasser R.B."/>
        </authorList>
    </citation>
    <scope>NUCLEOTIDE SEQUENCE [LARGE SCALE GENOMIC DNA]</scope>
    <source>
        <strain evidence="2">ISS2496</strain>
    </source>
</reference>
<gene>
    <name evidence="2" type="ORF">T12_5193</name>
</gene>
<evidence type="ECO:0000313" key="3">
    <source>
        <dbReference type="Proteomes" id="UP000054783"/>
    </source>
</evidence>
<dbReference type="Proteomes" id="UP000054783">
    <property type="component" value="Unassembled WGS sequence"/>
</dbReference>
<dbReference type="EMBL" id="JYDQ01000029">
    <property type="protein sequence ID" value="KRY19970.1"/>
    <property type="molecule type" value="Genomic_DNA"/>
</dbReference>